<proteinExistence type="predicted"/>
<protein>
    <submittedName>
        <fullName evidence="1">Uncharacterized protein</fullName>
    </submittedName>
</protein>
<dbReference type="Proteomes" id="UP001175137">
    <property type="component" value="Unassembled WGS sequence"/>
</dbReference>
<dbReference type="AlphaFoldDB" id="A0AAW7NLB7"/>
<gene>
    <name evidence="1" type="ORF">QYM23_23005</name>
</gene>
<name>A0AAW7NLB7_BACCE</name>
<comment type="caution">
    <text evidence="1">The sequence shown here is derived from an EMBL/GenBank/DDBJ whole genome shotgun (WGS) entry which is preliminary data.</text>
</comment>
<organism evidence="1 2">
    <name type="scientific">Bacillus cereus</name>
    <dbReference type="NCBI Taxonomy" id="1396"/>
    <lineage>
        <taxon>Bacteria</taxon>
        <taxon>Bacillati</taxon>
        <taxon>Bacillota</taxon>
        <taxon>Bacilli</taxon>
        <taxon>Bacillales</taxon>
        <taxon>Bacillaceae</taxon>
        <taxon>Bacillus</taxon>
        <taxon>Bacillus cereus group</taxon>
    </lineage>
</organism>
<dbReference type="EMBL" id="JAUIQW010000001">
    <property type="protein sequence ID" value="MDN4875688.1"/>
    <property type="molecule type" value="Genomic_DNA"/>
</dbReference>
<dbReference type="RefSeq" id="WP_301266216.1">
    <property type="nucleotide sequence ID" value="NZ_JAUIQW010000001.1"/>
</dbReference>
<evidence type="ECO:0000313" key="1">
    <source>
        <dbReference type="EMBL" id="MDN4875688.1"/>
    </source>
</evidence>
<evidence type="ECO:0000313" key="2">
    <source>
        <dbReference type="Proteomes" id="UP001175137"/>
    </source>
</evidence>
<reference evidence="1" key="1">
    <citation type="submission" date="2023-07" db="EMBL/GenBank/DDBJ databases">
        <title>Complete genome sequence of Bacillus cereus SRCM126073 isolated from soil.</title>
        <authorList>
            <person name="Yang H.-G."/>
            <person name="Ryu M.-S."/>
            <person name="Ha G.-S."/>
            <person name="Yang H.-J."/>
            <person name="Jeong D.-Y."/>
        </authorList>
    </citation>
    <scope>NUCLEOTIDE SEQUENCE</scope>
    <source>
        <strain evidence="1">SRCM126073</strain>
    </source>
</reference>
<sequence length="58" mass="6883">MGYYEMGLEIAAIWLSFDMKSGEITDNYRDNVHCKNLNEQELKWVVNKAKEQLEKDEN</sequence>
<accession>A0AAW7NLB7</accession>